<dbReference type="PATRIC" id="fig|316.97.peg.3080"/>
<reference evidence="2 3" key="1">
    <citation type="submission" date="2014-03" db="EMBL/GenBank/DDBJ databases">
        <title>Complete genome sequence of Pseudomonas stutzeri 19SMN4.</title>
        <authorList>
            <person name="Brunet-Galmes I."/>
            <person name="Nogales B."/>
            <person name="Busquets A."/>
            <person name="Pena A."/>
            <person name="Gomila M."/>
            <person name="Garcia-Valdes E."/>
            <person name="Lalucat J."/>
            <person name="Bennasar A."/>
            <person name="Bosch R."/>
        </authorList>
    </citation>
    <scope>NUCLEOTIDE SEQUENCE [LARGE SCALE GENOMIC DNA]</scope>
    <source>
        <strain evidence="2 3">19SMN4</strain>
    </source>
</reference>
<dbReference type="Proteomes" id="UP000025238">
    <property type="component" value="Chromosome"/>
</dbReference>
<evidence type="ECO:0000313" key="2">
    <source>
        <dbReference type="EMBL" id="AHY43791.1"/>
    </source>
</evidence>
<evidence type="ECO:0000313" key="3">
    <source>
        <dbReference type="Proteomes" id="UP000025238"/>
    </source>
</evidence>
<dbReference type="OrthoDB" id="6942620at2"/>
<organism evidence="2 3">
    <name type="scientific">Stutzerimonas stutzeri</name>
    <name type="common">Pseudomonas stutzeri</name>
    <dbReference type="NCBI Taxonomy" id="316"/>
    <lineage>
        <taxon>Bacteria</taxon>
        <taxon>Pseudomonadati</taxon>
        <taxon>Pseudomonadota</taxon>
        <taxon>Gammaproteobacteria</taxon>
        <taxon>Pseudomonadales</taxon>
        <taxon>Pseudomonadaceae</taxon>
        <taxon>Stutzerimonas</taxon>
    </lineage>
</organism>
<proteinExistence type="predicted"/>
<keyword evidence="1" id="KW-0472">Membrane</keyword>
<gene>
    <name evidence="2" type="ORF">UIB01_15405</name>
</gene>
<dbReference type="EMBL" id="CP007509">
    <property type="protein sequence ID" value="AHY43791.1"/>
    <property type="molecule type" value="Genomic_DNA"/>
</dbReference>
<protein>
    <submittedName>
        <fullName evidence="2">Uncharacterized protein</fullName>
    </submittedName>
</protein>
<dbReference type="KEGG" id="pstu:UIB01_15405"/>
<feature type="transmembrane region" description="Helical" evidence="1">
    <location>
        <begin position="12"/>
        <end position="29"/>
    </location>
</feature>
<sequence length="59" mass="6501">MFKSSLRRDVVLVVLVKVAILMIIKNVWFDAPSIPENGSVRVADHLLDSRGSNPEGGPR</sequence>
<accession>A0A023WUX7</accession>
<keyword evidence="1" id="KW-1133">Transmembrane helix</keyword>
<dbReference type="NCBIfam" id="NF045611">
    <property type="entry name" value="small_CydP"/>
    <property type="match status" value="1"/>
</dbReference>
<evidence type="ECO:0000256" key="1">
    <source>
        <dbReference type="SAM" id="Phobius"/>
    </source>
</evidence>
<name>A0A023WUX7_STUST</name>
<dbReference type="AlphaFoldDB" id="A0A023WUX7"/>
<keyword evidence="1" id="KW-0812">Transmembrane</keyword>
<dbReference type="InterPro" id="IPR054636">
    <property type="entry name" value="CydP"/>
</dbReference>